<comment type="cofactor">
    <cofactor evidence="1">
        <name>thiamine diphosphate</name>
        <dbReference type="ChEBI" id="CHEBI:58937"/>
    </cofactor>
</comment>
<keyword evidence="2" id="KW-0560">Oxidoreductase</keyword>
<dbReference type="RefSeq" id="WP_085121305.1">
    <property type="nucleotide sequence ID" value="NZ_FWZX01000002.1"/>
</dbReference>
<evidence type="ECO:0000259" key="4">
    <source>
        <dbReference type="SMART" id="SM00861"/>
    </source>
</evidence>
<dbReference type="EMBL" id="FWZX01000002">
    <property type="protein sequence ID" value="SME99023.1"/>
    <property type="molecule type" value="Genomic_DNA"/>
</dbReference>
<dbReference type="InterPro" id="IPR029061">
    <property type="entry name" value="THDP-binding"/>
</dbReference>
<dbReference type="STRING" id="560819.SAMN05428998_102236"/>
<evidence type="ECO:0000256" key="2">
    <source>
        <dbReference type="ARBA" id="ARBA00023002"/>
    </source>
</evidence>
<dbReference type="SUPFAM" id="SSF52518">
    <property type="entry name" value="Thiamin diphosphate-binding fold (THDP-binding)"/>
    <property type="match status" value="1"/>
</dbReference>
<dbReference type="FunFam" id="3.40.50.970:FF:000001">
    <property type="entry name" value="Pyruvate dehydrogenase E1 beta subunit"/>
    <property type="match status" value="1"/>
</dbReference>
<dbReference type="Gene3D" id="3.40.50.970">
    <property type="match status" value="1"/>
</dbReference>
<dbReference type="Pfam" id="PF02780">
    <property type="entry name" value="Transketolase_C"/>
    <property type="match status" value="1"/>
</dbReference>
<dbReference type="InterPro" id="IPR009014">
    <property type="entry name" value="Transketo_C/PFOR_II"/>
</dbReference>
<dbReference type="AlphaFoldDB" id="A0A1Y6B8W5"/>
<dbReference type="SUPFAM" id="SSF52922">
    <property type="entry name" value="TK C-terminal domain-like"/>
    <property type="match status" value="1"/>
</dbReference>
<organism evidence="5 6">
    <name type="scientific">Tistlia consotensis USBA 355</name>
    <dbReference type="NCBI Taxonomy" id="560819"/>
    <lineage>
        <taxon>Bacteria</taxon>
        <taxon>Pseudomonadati</taxon>
        <taxon>Pseudomonadota</taxon>
        <taxon>Alphaproteobacteria</taxon>
        <taxon>Rhodospirillales</taxon>
        <taxon>Rhodovibrionaceae</taxon>
        <taxon>Tistlia</taxon>
    </lineage>
</organism>
<sequence>MPDDAHRSAAVSTRRMTFAQGLLEAQAIALEQDPSVYLMGLGAPDPKGIFGTTSGLLQRFGPERVQDMPLSENAMTGVAVGSAITGMRPILTHQRVDFALVAMEQMVNQAAKWFFMFGGQVPVPLTIRMIVGRGWGQGPQHSQSLQAWFAHVPGLKVVMPATPADAKGLLLSAIEDDNPVICLEHRWLYGLADEVPEGPYRVPLGKARLMHGGGGKAEVTLVGLSYMSLEALRAAEILAEQGIEAEVIDLRSVRPLDEATILDSVARTGRLVVADTAHVRFGAGAEVVSLVVEQAFDKLKAAPVRIGLPDFPTPTSKALSDSYYPRAPHLVAAALKLLGRPVDPELFAVPEGRNLDQPDSSFTGPF</sequence>
<name>A0A1Y6B8W5_9PROT</name>
<feature type="domain" description="Transketolase-like pyrimidine-binding" evidence="4">
    <location>
        <begin position="16"/>
        <end position="191"/>
    </location>
</feature>
<dbReference type="SMART" id="SM00861">
    <property type="entry name" value="Transket_pyr"/>
    <property type="match status" value="1"/>
</dbReference>
<keyword evidence="6" id="KW-1185">Reference proteome</keyword>
<dbReference type="PANTHER" id="PTHR43257:SF2">
    <property type="entry name" value="PYRUVATE DEHYDROGENASE E1 COMPONENT SUBUNIT BETA"/>
    <property type="match status" value="1"/>
</dbReference>
<reference evidence="5 6" key="1">
    <citation type="submission" date="2017-04" db="EMBL/GenBank/DDBJ databases">
        <authorList>
            <person name="Afonso C.L."/>
            <person name="Miller P.J."/>
            <person name="Scott M.A."/>
            <person name="Spackman E."/>
            <person name="Goraichik I."/>
            <person name="Dimitrov K.M."/>
            <person name="Suarez D.L."/>
            <person name="Swayne D.E."/>
        </authorList>
    </citation>
    <scope>NUCLEOTIDE SEQUENCE [LARGE SCALE GENOMIC DNA]</scope>
    <source>
        <strain evidence="5 6">USBA 355</strain>
    </source>
</reference>
<evidence type="ECO:0000256" key="3">
    <source>
        <dbReference type="ARBA" id="ARBA00023052"/>
    </source>
</evidence>
<dbReference type="InterPro" id="IPR033248">
    <property type="entry name" value="Transketolase_C"/>
</dbReference>
<evidence type="ECO:0000313" key="6">
    <source>
        <dbReference type="Proteomes" id="UP000192917"/>
    </source>
</evidence>
<dbReference type="GO" id="GO:0016491">
    <property type="term" value="F:oxidoreductase activity"/>
    <property type="evidence" value="ECO:0007669"/>
    <property type="project" value="UniProtKB-KW"/>
</dbReference>
<protein>
    <submittedName>
        <fullName evidence="5">Pyruvate dehydrogenase E1 component beta subunit</fullName>
    </submittedName>
</protein>
<dbReference type="Proteomes" id="UP000192917">
    <property type="component" value="Unassembled WGS sequence"/>
</dbReference>
<evidence type="ECO:0000313" key="5">
    <source>
        <dbReference type="EMBL" id="SME99023.1"/>
    </source>
</evidence>
<keyword evidence="5" id="KW-0670">Pyruvate</keyword>
<gene>
    <name evidence="5" type="ORF">SAMN05428998_102236</name>
</gene>
<dbReference type="InterPro" id="IPR005475">
    <property type="entry name" value="Transketolase-like_Pyr-bd"/>
</dbReference>
<accession>A0A1Y6B8W5</accession>
<proteinExistence type="predicted"/>
<dbReference type="PANTHER" id="PTHR43257">
    <property type="entry name" value="PYRUVATE DEHYDROGENASE E1 COMPONENT BETA SUBUNIT"/>
    <property type="match status" value="1"/>
</dbReference>
<dbReference type="CDD" id="cd07036">
    <property type="entry name" value="TPP_PYR_E1-PDHc-beta_like"/>
    <property type="match status" value="1"/>
</dbReference>
<dbReference type="Gene3D" id="3.40.50.920">
    <property type="match status" value="1"/>
</dbReference>
<keyword evidence="3" id="KW-0786">Thiamine pyrophosphate</keyword>
<evidence type="ECO:0000256" key="1">
    <source>
        <dbReference type="ARBA" id="ARBA00001964"/>
    </source>
</evidence>
<dbReference type="Pfam" id="PF02779">
    <property type="entry name" value="Transket_pyr"/>
    <property type="match status" value="1"/>
</dbReference>